<name>A0A3A3Z593_9ACTN</name>
<keyword evidence="1" id="KW-0328">Glycosyltransferase</keyword>
<sequence length="421" mass="45002">MPQPTRARARRTLVVTNDFPPRQGGIQSFVAALLERLPPERVVVYASRSEGDAAHDAALPYPVHRDRSRVLLPTPRVARRAQRLLREEGCDSVLFGASVPLGLLAPGLRRAGARRLVALTHGHETWWARVPGARAALRRVGAGTDALTYLGEWTRSQIAPALAPADAARMVRLPPGVDVDRFRPGAGGAAVRARLGVPGDRPVAVCVSRLTPRKGQDVLVRAWPEVLRRVPGALLLLVGGGSDRPRLERMVRDGGLEGDVLLAGPAPEGELPAWYDAGDVFAMPCRDRRRGLEREGLGMVFLEASATGLPVVVGDSGGARDALLDGRTGVLVDGRDAAAVARAVGDLLADPARARAMGGRGRAWTEEQWRWEGLVARLDALLDPQAEVETRSRPEVEGEGAAGADSPSATSRSTPESQNWL</sequence>
<dbReference type="Pfam" id="PF00534">
    <property type="entry name" value="Glycos_transf_1"/>
    <property type="match status" value="1"/>
</dbReference>
<dbReference type="Pfam" id="PF13439">
    <property type="entry name" value="Glyco_transf_4"/>
    <property type="match status" value="1"/>
</dbReference>
<comment type="caution">
    <text evidence="6">The sequence shown here is derived from an EMBL/GenBank/DDBJ whole genome shotgun (WGS) entry which is preliminary data.</text>
</comment>
<evidence type="ECO:0000256" key="2">
    <source>
        <dbReference type="ARBA" id="ARBA00022679"/>
    </source>
</evidence>
<dbReference type="GO" id="GO:1901137">
    <property type="term" value="P:carbohydrate derivative biosynthetic process"/>
    <property type="evidence" value="ECO:0007669"/>
    <property type="project" value="UniProtKB-ARBA"/>
</dbReference>
<dbReference type="EMBL" id="QZEZ01000002">
    <property type="protein sequence ID" value="RJK96888.1"/>
    <property type="molecule type" value="Genomic_DNA"/>
</dbReference>
<dbReference type="AlphaFoldDB" id="A0A3A3Z593"/>
<evidence type="ECO:0000256" key="1">
    <source>
        <dbReference type="ARBA" id="ARBA00022676"/>
    </source>
</evidence>
<evidence type="ECO:0000259" key="5">
    <source>
        <dbReference type="Pfam" id="PF13439"/>
    </source>
</evidence>
<accession>A0A3A3Z593</accession>
<dbReference type="InterPro" id="IPR028098">
    <property type="entry name" value="Glyco_trans_4-like_N"/>
</dbReference>
<dbReference type="InterPro" id="IPR050194">
    <property type="entry name" value="Glycosyltransferase_grp1"/>
</dbReference>
<dbReference type="InterPro" id="IPR001296">
    <property type="entry name" value="Glyco_trans_1"/>
</dbReference>
<feature type="domain" description="Glycosyl transferase family 1" evidence="4">
    <location>
        <begin position="192"/>
        <end position="363"/>
    </location>
</feature>
<dbReference type="RefSeq" id="WP_119949604.1">
    <property type="nucleotide sequence ID" value="NZ_QZEZ01000002.1"/>
</dbReference>
<keyword evidence="2 6" id="KW-0808">Transferase</keyword>
<dbReference type="GO" id="GO:0016758">
    <property type="term" value="F:hexosyltransferase activity"/>
    <property type="evidence" value="ECO:0007669"/>
    <property type="project" value="TreeGrafter"/>
</dbReference>
<organism evidence="6 7">
    <name type="scientific">Vallicoccus soli</name>
    <dbReference type="NCBI Taxonomy" id="2339232"/>
    <lineage>
        <taxon>Bacteria</taxon>
        <taxon>Bacillati</taxon>
        <taxon>Actinomycetota</taxon>
        <taxon>Actinomycetes</taxon>
        <taxon>Motilibacterales</taxon>
        <taxon>Vallicoccaceae</taxon>
        <taxon>Vallicoccus</taxon>
    </lineage>
</organism>
<protein>
    <submittedName>
        <fullName evidence="6">Glycosyltransferase family 1 protein</fullName>
    </submittedName>
</protein>
<feature type="domain" description="Glycosyltransferase subfamily 4-like N-terminal" evidence="5">
    <location>
        <begin position="24"/>
        <end position="181"/>
    </location>
</feature>
<dbReference type="SUPFAM" id="SSF53756">
    <property type="entry name" value="UDP-Glycosyltransferase/glycogen phosphorylase"/>
    <property type="match status" value="1"/>
</dbReference>
<keyword evidence="7" id="KW-1185">Reference proteome</keyword>
<dbReference type="OrthoDB" id="9808602at2"/>
<dbReference type="PANTHER" id="PTHR45947:SF3">
    <property type="entry name" value="SULFOQUINOVOSYL TRANSFERASE SQD2"/>
    <property type="match status" value="1"/>
</dbReference>
<reference evidence="6 7" key="1">
    <citation type="submission" date="2018-09" db="EMBL/GenBank/DDBJ databases">
        <title>YIM 75000 draft genome.</title>
        <authorList>
            <person name="Tang S."/>
            <person name="Feng Y."/>
        </authorList>
    </citation>
    <scope>NUCLEOTIDE SEQUENCE [LARGE SCALE GENOMIC DNA]</scope>
    <source>
        <strain evidence="6 7">YIM 75000</strain>
    </source>
</reference>
<evidence type="ECO:0000313" key="7">
    <source>
        <dbReference type="Proteomes" id="UP000265614"/>
    </source>
</evidence>
<evidence type="ECO:0000256" key="3">
    <source>
        <dbReference type="SAM" id="MobiDB-lite"/>
    </source>
</evidence>
<dbReference type="PANTHER" id="PTHR45947">
    <property type="entry name" value="SULFOQUINOVOSYL TRANSFERASE SQD2"/>
    <property type="match status" value="1"/>
</dbReference>
<feature type="compositionally biased region" description="Polar residues" evidence="3">
    <location>
        <begin position="407"/>
        <end position="421"/>
    </location>
</feature>
<dbReference type="CDD" id="cd03801">
    <property type="entry name" value="GT4_PimA-like"/>
    <property type="match status" value="1"/>
</dbReference>
<evidence type="ECO:0000313" key="6">
    <source>
        <dbReference type="EMBL" id="RJK96888.1"/>
    </source>
</evidence>
<gene>
    <name evidence="6" type="ORF">D5H78_06445</name>
</gene>
<dbReference type="FunFam" id="3.40.50.2000:FF:000069">
    <property type="entry name" value="Alpha-(1-6)-phosphatidylinositol monomannoside mannosyltransferase"/>
    <property type="match status" value="1"/>
</dbReference>
<dbReference type="Gene3D" id="3.40.50.2000">
    <property type="entry name" value="Glycogen Phosphorylase B"/>
    <property type="match status" value="2"/>
</dbReference>
<proteinExistence type="predicted"/>
<feature type="region of interest" description="Disordered" evidence="3">
    <location>
        <begin position="385"/>
        <end position="421"/>
    </location>
</feature>
<evidence type="ECO:0000259" key="4">
    <source>
        <dbReference type="Pfam" id="PF00534"/>
    </source>
</evidence>
<dbReference type="Proteomes" id="UP000265614">
    <property type="component" value="Unassembled WGS sequence"/>
</dbReference>